<evidence type="ECO:0000256" key="1">
    <source>
        <dbReference type="ARBA" id="ARBA00023002"/>
    </source>
</evidence>
<evidence type="ECO:0000313" key="3">
    <source>
        <dbReference type="EMBL" id="SDL26086.1"/>
    </source>
</evidence>
<dbReference type="FunFam" id="3.20.20.100:FF:000004">
    <property type="entry name" value="Oxidoreductase, aldo/keto reductase"/>
    <property type="match status" value="1"/>
</dbReference>
<evidence type="ECO:0000259" key="2">
    <source>
        <dbReference type="Pfam" id="PF00248"/>
    </source>
</evidence>
<dbReference type="PANTHER" id="PTHR43364:SF6">
    <property type="entry name" value="OXIDOREDUCTASE-RELATED"/>
    <property type="match status" value="1"/>
</dbReference>
<dbReference type="InterPro" id="IPR036812">
    <property type="entry name" value="NAD(P)_OxRdtase_dom_sf"/>
</dbReference>
<gene>
    <name evidence="3" type="ORF">SAMN04488514_101189</name>
</gene>
<dbReference type="SUPFAM" id="SSF51430">
    <property type="entry name" value="NAD(P)-linked oxidoreductase"/>
    <property type="match status" value="1"/>
</dbReference>
<dbReference type="CDD" id="cd19081">
    <property type="entry name" value="AKR_AKR9C1"/>
    <property type="match status" value="1"/>
</dbReference>
<dbReference type="InterPro" id="IPR020471">
    <property type="entry name" value="AKR"/>
</dbReference>
<keyword evidence="1" id="KW-0560">Oxidoreductase</keyword>
<feature type="domain" description="NADP-dependent oxidoreductase" evidence="2">
    <location>
        <begin position="16"/>
        <end position="311"/>
    </location>
</feature>
<reference evidence="3 4" key="1">
    <citation type="submission" date="2016-10" db="EMBL/GenBank/DDBJ databases">
        <authorList>
            <person name="de Groot N.N."/>
        </authorList>
    </citation>
    <scope>NUCLEOTIDE SEQUENCE [LARGE SCALE GENOMIC DNA]</scope>
    <source>
        <strain evidence="3 4">DSM 19886</strain>
    </source>
</reference>
<dbReference type="Proteomes" id="UP000199440">
    <property type="component" value="Unassembled WGS sequence"/>
</dbReference>
<organism evidence="3 4">
    <name type="scientific">Kriegella aquimaris</name>
    <dbReference type="NCBI Taxonomy" id="192904"/>
    <lineage>
        <taxon>Bacteria</taxon>
        <taxon>Pseudomonadati</taxon>
        <taxon>Bacteroidota</taxon>
        <taxon>Flavobacteriia</taxon>
        <taxon>Flavobacteriales</taxon>
        <taxon>Flavobacteriaceae</taxon>
        <taxon>Kriegella</taxon>
    </lineage>
</organism>
<dbReference type="InterPro" id="IPR023210">
    <property type="entry name" value="NADP_OxRdtase_dom"/>
</dbReference>
<proteinExistence type="predicted"/>
<dbReference type="InterPro" id="IPR050523">
    <property type="entry name" value="AKR_Detox_Biosynth"/>
</dbReference>
<dbReference type="RefSeq" id="WP_089884372.1">
    <property type="nucleotide sequence ID" value="NZ_FNGV01000001.1"/>
</dbReference>
<accession>A0A1G9ILX6</accession>
<dbReference type="AlphaFoldDB" id="A0A1G9ILX6"/>
<dbReference type="PRINTS" id="PR00069">
    <property type="entry name" value="ALDKETRDTASE"/>
</dbReference>
<dbReference type="Pfam" id="PF00248">
    <property type="entry name" value="Aldo_ket_red"/>
    <property type="match status" value="1"/>
</dbReference>
<dbReference type="Gene3D" id="3.20.20.100">
    <property type="entry name" value="NADP-dependent oxidoreductase domain"/>
    <property type="match status" value="1"/>
</dbReference>
<dbReference type="EMBL" id="FNGV01000001">
    <property type="protein sequence ID" value="SDL26086.1"/>
    <property type="molecule type" value="Genomic_DNA"/>
</dbReference>
<dbReference type="OrthoDB" id="9773828at2"/>
<dbReference type="GO" id="GO:0005829">
    <property type="term" value="C:cytosol"/>
    <property type="evidence" value="ECO:0007669"/>
    <property type="project" value="TreeGrafter"/>
</dbReference>
<keyword evidence="4" id="KW-1185">Reference proteome</keyword>
<dbReference type="GO" id="GO:0016491">
    <property type="term" value="F:oxidoreductase activity"/>
    <property type="evidence" value="ECO:0007669"/>
    <property type="project" value="UniProtKB-KW"/>
</dbReference>
<name>A0A1G9ILX6_9FLAO</name>
<sequence>MKKVTIGNSDLKVARINFGGNVFGWTLNEKQSFEILDAFIDAGFDFIDTADTYSWWVNGVGGQSETVIGNWMKARGNRDKIVIATKVGSETKEHPNDISKKHILKSIDESLKRLQTDYIDLYYTHFDDEVTPVEETLSAYDEIIKAGKVRHIGASNLSPERLTASFKASEENNLPNYVALQPHYNLVERQNYETKYANLVEQYGLSVMPYFSLAGGFLTGKYRSENDLSKSVRGEGAKQYLNEKGLGVIKALDTVSDKHKSKPATVALAWLLAKPHIAAPIVSATSQSQLQTLFDAPKLNLDAADLELLETASANL</sequence>
<dbReference type="STRING" id="192904.SAMN04488514_101189"/>
<protein>
    <submittedName>
        <fullName evidence="3">Predicted oxidoreductase</fullName>
    </submittedName>
</protein>
<dbReference type="PANTHER" id="PTHR43364">
    <property type="entry name" value="NADH-SPECIFIC METHYLGLYOXAL REDUCTASE-RELATED"/>
    <property type="match status" value="1"/>
</dbReference>
<evidence type="ECO:0000313" key="4">
    <source>
        <dbReference type="Proteomes" id="UP000199440"/>
    </source>
</evidence>